<reference evidence="7 8" key="1">
    <citation type="submission" date="2023-10" db="EMBL/GenBank/DDBJ databases">
        <title>Chromosome-scale genome assembly provides insights into flower coloration mechanisms of Canna indica.</title>
        <authorList>
            <person name="Li C."/>
        </authorList>
    </citation>
    <scope>NUCLEOTIDE SEQUENCE [LARGE SCALE GENOMIC DNA]</scope>
    <source>
        <tissue evidence="7">Flower</tissue>
    </source>
</reference>
<dbReference type="InterPro" id="IPR058678">
    <property type="entry name" value="ARM_PUB"/>
</dbReference>
<evidence type="ECO:0000313" key="8">
    <source>
        <dbReference type="Proteomes" id="UP001327560"/>
    </source>
</evidence>
<evidence type="ECO:0000256" key="2">
    <source>
        <dbReference type="ARBA" id="ARBA00004906"/>
    </source>
</evidence>
<dbReference type="SUPFAM" id="SSF48371">
    <property type="entry name" value="ARM repeat"/>
    <property type="match status" value="1"/>
</dbReference>
<organism evidence="7 8">
    <name type="scientific">Canna indica</name>
    <name type="common">Indian-shot</name>
    <dbReference type="NCBI Taxonomy" id="4628"/>
    <lineage>
        <taxon>Eukaryota</taxon>
        <taxon>Viridiplantae</taxon>
        <taxon>Streptophyta</taxon>
        <taxon>Embryophyta</taxon>
        <taxon>Tracheophyta</taxon>
        <taxon>Spermatophyta</taxon>
        <taxon>Magnoliopsida</taxon>
        <taxon>Liliopsida</taxon>
        <taxon>Zingiberales</taxon>
        <taxon>Cannaceae</taxon>
        <taxon>Canna</taxon>
    </lineage>
</organism>
<dbReference type="SMART" id="SM00504">
    <property type="entry name" value="Ubox"/>
    <property type="match status" value="1"/>
</dbReference>
<dbReference type="InterPro" id="IPR045185">
    <property type="entry name" value="PUB22/23/24-like"/>
</dbReference>
<proteinExistence type="predicted"/>
<dbReference type="SUPFAM" id="SSF57850">
    <property type="entry name" value="RING/U-box"/>
    <property type="match status" value="1"/>
</dbReference>
<dbReference type="InterPro" id="IPR013083">
    <property type="entry name" value="Znf_RING/FYVE/PHD"/>
</dbReference>
<dbReference type="AlphaFoldDB" id="A0AAQ3JXW3"/>
<name>A0AAQ3JXW3_9LILI</name>
<dbReference type="EC" id="2.3.2.27" evidence="5"/>
<dbReference type="CDD" id="cd16664">
    <property type="entry name" value="RING-Ubox_PUB"/>
    <property type="match status" value="1"/>
</dbReference>
<evidence type="ECO:0000256" key="3">
    <source>
        <dbReference type="ARBA" id="ARBA00022679"/>
    </source>
</evidence>
<dbReference type="Gene3D" id="1.25.10.10">
    <property type="entry name" value="Leucine-rich Repeat Variant"/>
    <property type="match status" value="1"/>
</dbReference>
<dbReference type="Proteomes" id="UP001327560">
    <property type="component" value="Chromosome 2"/>
</dbReference>
<comment type="pathway">
    <text evidence="2 5">Protein modification; protein ubiquitination.</text>
</comment>
<dbReference type="PROSITE" id="PS51698">
    <property type="entry name" value="U_BOX"/>
    <property type="match status" value="1"/>
</dbReference>
<keyword evidence="3 5" id="KW-0808">Transferase</keyword>
<dbReference type="EMBL" id="CP136891">
    <property type="protein sequence ID" value="WOK98191.1"/>
    <property type="molecule type" value="Genomic_DNA"/>
</dbReference>
<keyword evidence="4 5" id="KW-0833">Ubl conjugation pathway</keyword>
<dbReference type="InterPro" id="IPR016024">
    <property type="entry name" value="ARM-type_fold"/>
</dbReference>
<evidence type="ECO:0000256" key="1">
    <source>
        <dbReference type="ARBA" id="ARBA00000900"/>
    </source>
</evidence>
<dbReference type="PANTHER" id="PTHR22849">
    <property type="entry name" value="WDSAM1 PROTEIN"/>
    <property type="match status" value="1"/>
</dbReference>
<comment type="function">
    <text evidence="5">Functions as an E3 ubiquitin ligase.</text>
</comment>
<gene>
    <name evidence="7" type="ORF">Cni_G06901</name>
</gene>
<evidence type="ECO:0000256" key="5">
    <source>
        <dbReference type="RuleBase" id="RU369093"/>
    </source>
</evidence>
<accession>A0AAQ3JXW3</accession>
<dbReference type="PANTHER" id="PTHR22849:SF164">
    <property type="entry name" value="U-BOX DOMAIN-CONTAINING PROTEIN"/>
    <property type="match status" value="1"/>
</dbReference>
<dbReference type="InterPro" id="IPR011989">
    <property type="entry name" value="ARM-like"/>
</dbReference>
<feature type="domain" description="U-box" evidence="6">
    <location>
        <begin position="8"/>
        <end position="81"/>
    </location>
</feature>
<dbReference type="Gene3D" id="3.30.40.10">
    <property type="entry name" value="Zinc/RING finger domain, C3HC4 (zinc finger)"/>
    <property type="match status" value="1"/>
</dbReference>
<dbReference type="InterPro" id="IPR045210">
    <property type="entry name" value="RING-Ubox_PUB"/>
</dbReference>
<dbReference type="Pfam" id="PF25598">
    <property type="entry name" value="ARM_PUB"/>
    <property type="match status" value="1"/>
</dbReference>
<sequence length="408" mass="44138">MEAKTMDNIPPFFLCPISLQVMEDPVTISTGVSYDRRSIARWLANHPTCPVTNQRLTDLTLTPNATLLRLIQSWFAGTEVISLAFPVLTNPGLDVSEILCNLRETGGEVKALRKIKQLMHDHGSEAAARMEEAGVTSLVASLITRHCSGGEVSEAAMKNFVDPVDEAAVALHLLKPSPEKLKELAERNNGELIASLSSLLQQGSYEGRVHSALLLRSIFEVVSDKFKGAGLPSDLIEGVVEILKDQNASRGTTMALLAVLIGVLPHGKNRTRALEAGAVAVAVELLMEESRDRRKCEAMLRVLELVCGRAEGRAELVGHPAGVAAVVAKVLSMSTGVTERAVKVLGLVSRCCGRAVVEEMMLVGGVAKLCIVVQVEGSRKSMELAREMLRMHMKEWSKFPCFPATCLP</sequence>
<dbReference type="InterPro" id="IPR003613">
    <property type="entry name" value="Ubox_domain"/>
</dbReference>
<protein>
    <recommendedName>
        <fullName evidence="5 6">U-box domain-containing protein</fullName>
        <ecNumber evidence="5">2.3.2.27</ecNumber>
    </recommendedName>
    <alternativeName>
        <fullName evidence="5">RING-type E3 ubiquitin transferase PUB</fullName>
    </alternativeName>
</protein>
<evidence type="ECO:0000259" key="6">
    <source>
        <dbReference type="PROSITE" id="PS51698"/>
    </source>
</evidence>
<keyword evidence="8" id="KW-1185">Reference proteome</keyword>
<dbReference type="GO" id="GO:0016567">
    <property type="term" value="P:protein ubiquitination"/>
    <property type="evidence" value="ECO:0007669"/>
    <property type="project" value="UniProtKB-UniRule"/>
</dbReference>
<comment type="catalytic activity">
    <reaction evidence="1 5">
        <text>S-ubiquitinyl-[E2 ubiquitin-conjugating enzyme]-L-cysteine + [acceptor protein]-L-lysine = [E2 ubiquitin-conjugating enzyme]-L-cysteine + N(6)-ubiquitinyl-[acceptor protein]-L-lysine.</text>
        <dbReference type="EC" id="2.3.2.27"/>
    </reaction>
</comment>
<evidence type="ECO:0000313" key="7">
    <source>
        <dbReference type="EMBL" id="WOK98191.1"/>
    </source>
</evidence>
<dbReference type="GO" id="GO:0061630">
    <property type="term" value="F:ubiquitin protein ligase activity"/>
    <property type="evidence" value="ECO:0007669"/>
    <property type="project" value="UniProtKB-UniRule"/>
</dbReference>
<evidence type="ECO:0000256" key="4">
    <source>
        <dbReference type="ARBA" id="ARBA00022786"/>
    </source>
</evidence>
<dbReference type="Pfam" id="PF04564">
    <property type="entry name" value="U-box"/>
    <property type="match status" value="1"/>
</dbReference>